<dbReference type="PANTHER" id="PTHR43140:SF1">
    <property type="entry name" value="TYPE I RESTRICTION ENZYME ECOKI SPECIFICITY SUBUNIT"/>
    <property type="match status" value="1"/>
</dbReference>
<comment type="caution">
    <text evidence="3">The sequence shown here is derived from an EMBL/GenBank/DDBJ whole genome shotgun (WGS) entry which is preliminary data.</text>
</comment>
<dbReference type="GO" id="GO:0009307">
    <property type="term" value="P:DNA restriction-modification system"/>
    <property type="evidence" value="ECO:0007669"/>
    <property type="project" value="UniProtKB-KW"/>
</dbReference>
<dbReference type="PANTHER" id="PTHR43140">
    <property type="entry name" value="TYPE-1 RESTRICTION ENZYME ECOKI SPECIFICITY PROTEIN"/>
    <property type="match status" value="1"/>
</dbReference>
<name>A0A231GVS8_9NOCA</name>
<keyword evidence="2" id="KW-0238">DNA-binding</keyword>
<dbReference type="Gene3D" id="3.90.220.20">
    <property type="entry name" value="DNA methylase specificity domains"/>
    <property type="match status" value="2"/>
</dbReference>
<sequence length="412" mass="45605">MTGVQNKPLWSVASETRRQVEPSLLGESVVHYSIPSVDAYGIGQVECTVDIHSAKLLLRGGEVLISKLNPRKSRVVIVRRDDLPVVSSTEFIGLQAGPHLEDRFLAYFLQSEAVRQNLDARVQSVTRSHQRVAPEDVLHLHIDLPGLGEQRRIADFLDAETSRIDRLVALQSAVASKLRDREVVQRDAAIDRLIESEGVAPLRRFVWSVDQGSSPQCDSTPAAEGEWGVLKVSCLRPGIFNPGENKRLPDDVEPNRRSEVRAGDLLITRANTPQLVGSTAVVDSVRSRLLLPDKIFRVRLTARMSPQYVAEVAAGTRVRALCAASSNGASQSMANIRFEEVKAWPIPVVDLQEQERFVREMSRGRELLSSLHDAVDRQLRLLNERRQALITAAITGQFDVTTASGRNLTQGV</sequence>
<keyword evidence="4" id="KW-1185">Reference proteome</keyword>
<evidence type="ECO:0000256" key="1">
    <source>
        <dbReference type="ARBA" id="ARBA00022747"/>
    </source>
</evidence>
<organism evidence="3 4">
    <name type="scientific">Nocardia cerradoensis</name>
    <dbReference type="NCBI Taxonomy" id="85688"/>
    <lineage>
        <taxon>Bacteria</taxon>
        <taxon>Bacillati</taxon>
        <taxon>Actinomycetota</taxon>
        <taxon>Actinomycetes</taxon>
        <taxon>Mycobacteriales</taxon>
        <taxon>Nocardiaceae</taxon>
        <taxon>Nocardia</taxon>
    </lineage>
</organism>
<dbReference type="RefSeq" id="WP_189595101.1">
    <property type="nucleotide sequence ID" value="NZ_NGAF01000027.1"/>
</dbReference>
<dbReference type="Proteomes" id="UP000215506">
    <property type="component" value="Unassembled WGS sequence"/>
</dbReference>
<reference evidence="3 4" key="1">
    <citation type="submission" date="2017-07" db="EMBL/GenBank/DDBJ databases">
        <title>First draft Genome Sequence of Nocardia cerradoensis isolated from human infection.</title>
        <authorList>
            <person name="Carrasco G."/>
        </authorList>
    </citation>
    <scope>NUCLEOTIDE SEQUENCE [LARGE SCALE GENOMIC DNA]</scope>
    <source>
        <strain evidence="3 4">CNM20130759</strain>
    </source>
</reference>
<dbReference type="InterPro" id="IPR051212">
    <property type="entry name" value="Type-I_RE_S_subunit"/>
</dbReference>
<proteinExistence type="predicted"/>
<dbReference type="REBASE" id="234857">
    <property type="entry name" value="S.Nce30759ORF7162P"/>
</dbReference>
<dbReference type="EMBL" id="NGAF01000027">
    <property type="protein sequence ID" value="OXR40737.1"/>
    <property type="molecule type" value="Genomic_DNA"/>
</dbReference>
<accession>A0A231GVS8</accession>
<dbReference type="SUPFAM" id="SSF116734">
    <property type="entry name" value="DNA methylase specificity domain"/>
    <property type="match status" value="2"/>
</dbReference>
<dbReference type="AlphaFoldDB" id="A0A231GVS8"/>
<protein>
    <submittedName>
        <fullName evidence="3">Uncharacterized protein</fullName>
    </submittedName>
</protein>
<evidence type="ECO:0000313" key="3">
    <source>
        <dbReference type="EMBL" id="OXR40737.1"/>
    </source>
</evidence>
<evidence type="ECO:0000313" key="4">
    <source>
        <dbReference type="Proteomes" id="UP000215506"/>
    </source>
</evidence>
<keyword evidence="1" id="KW-0680">Restriction system</keyword>
<dbReference type="GO" id="GO:0003677">
    <property type="term" value="F:DNA binding"/>
    <property type="evidence" value="ECO:0007669"/>
    <property type="project" value="UniProtKB-KW"/>
</dbReference>
<dbReference type="InterPro" id="IPR044946">
    <property type="entry name" value="Restrct_endonuc_typeI_TRD_sf"/>
</dbReference>
<evidence type="ECO:0000256" key="2">
    <source>
        <dbReference type="ARBA" id="ARBA00023125"/>
    </source>
</evidence>
<gene>
    <name evidence="3" type="ORF">B7C42_07161</name>
</gene>